<proteinExistence type="predicted"/>
<accession>A0A015KP80</accession>
<evidence type="ECO:0008006" key="3">
    <source>
        <dbReference type="Google" id="ProtNLM"/>
    </source>
</evidence>
<comment type="caution">
    <text evidence="1">The sequence shown here is derived from an EMBL/GenBank/DDBJ whole genome shotgun (WGS) entry which is preliminary data.</text>
</comment>
<dbReference type="STRING" id="1432141.A0A015KP80"/>
<organism evidence="1 2">
    <name type="scientific">Rhizophagus irregularis (strain DAOM 197198w)</name>
    <name type="common">Glomus intraradices</name>
    <dbReference type="NCBI Taxonomy" id="1432141"/>
    <lineage>
        <taxon>Eukaryota</taxon>
        <taxon>Fungi</taxon>
        <taxon>Fungi incertae sedis</taxon>
        <taxon>Mucoromycota</taxon>
        <taxon>Glomeromycotina</taxon>
        <taxon>Glomeromycetes</taxon>
        <taxon>Glomerales</taxon>
        <taxon>Glomeraceae</taxon>
        <taxon>Rhizophagus</taxon>
    </lineage>
</organism>
<dbReference type="EMBL" id="JEMT01016860">
    <property type="protein sequence ID" value="EXX69394.1"/>
    <property type="molecule type" value="Genomic_DNA"/>
</dbReference>
<dbReference type="OrthoDB" id="2456057at2759"/>
<name>A0A015KP80_RHIIW</name>
<sequence>MACSKIFSGDLPELIEEIIQYFRKDLSTLYSCILVNRLWCRLAIPLLWEDPFSIPTQHYRCIETYLCFLNEDSKAKFNEYIIIDNLLLSNSTLLFNYPNFIKYLDTSKICQSIKYWVDTLVDIYNNELGNLVYRSLFEVFIESEGNLLSFEVVMITDYGCDGYFNDNIDLILQNPKLTYNIRNLNFDHYAISPQNTISFLKFLYSNCNSISSIIFFFPTYGIGHSLSLIENCLTQIIISQHNLKKISFGYYINPHDSLLSLKNSNCSNTLNTIIFCFIDFKNIINILQEAFDQLNVLESIHILYCDSLNSDFVQQIIKVNKPFKLRSLFVNEILHFESLQLLLQKFIDYLENFGFEYDEYDEPKRQLFKFITKYCKKIRYFDSGIPDDDNNIYLFIENNQHNINYITIEVDIDNYTNYKELSSTVLQNLGQVLPIKLEYLCLSLSFKTSDLEIFLKNSQNTFIKKLLIRNIVIGKGENILFCIKKYIMKKEKVKYLAILESGSDDDKFDDELFFLKDEVNEFKSHNIIVQKYNDLCILAYDYINNHL</sequence>
<keyword evidence="2" id="KW-1185">Reference proteome</keyword>
<evidence type="ECO:0000313" key="1">
    <source>
        <dbReference type="EMBL" id="EXX69394.1"/>
    </source>
</evidence>
<dbReference type="HOGENOM" id="CLU_028913_2_1_1"/>
<evidence type="ECO:0000313" key="2">
    <source>
        <dbReference type="Proteomes" id="UP000022910"/>
    </source>
</evidence>
<gene>
    <name evidence="1" type="ORF">RirG_096470</name>
</gene>
<dbReference type="Proteomes" id="UP000022910">
    <property type="component" value="Unassembled WGS sequence"/>
</dbReference>
<dbReference type="AlphaFoldDB" id="A0A015KP80"/>
<protein>
    <recommendedName>
        <fullName evidence="3">F-box domain-containing protein</fullName>
    </recommendedName>
</protein>
<reference evidence="1 2" key="1">
    <citation type="submission" date="2014-02" db="EMBL/GenBank/DDBJ databases">
        <title>Single nucleus genome sequencing reveals high similarity among nuclei of an endomycorrhizal fungus.</title>
        <authorList>
            <person name="Lin K."/>
            <person name="Geurts R."/>
            <person name="Zhang Z."/>
            <person name="Limpens E."/>
            <person name="Saunders D.G."/>
            <person name="Mu D."/>
            <person name="Pang E."/>
            <person name="Cao H."/>
            <person name="Cha H."/>
            <person name="Lin T."/>
            <person name="Zhou Q."/>
            <person name="Shang Y."/>
            <person name="Li Y."/>
            <person name="Ivanov S."/>
            <person name="Sharma T."/>
            <person name="Velzen R.V."/>
            <person name="Ruijter N.D."/>
            <person name="Aanen D.K."/>
            <person name="Win J."/>
            <person name="Kamoun S."/>
            <person name="Bisseling T."/>
            <person name="Huang S."/>
        </authorList>
    </citation>
    <scope>NUCLEOTIDE SEQUENCE [LARGE SCALE GENOMIC DNA]</scope>
    <source>
        <strain evidence="2">DAOM197198w</strain>
    </source>
</reference>